<dbReference type="KEGG" id="bbh:BN112_2030"/>
<dbReference type="InterPro" id="IPR011010">
    <property type="entry name" value="DNA_brk_join_enz"/>
</dbReference>
<feature type="domain" description="Core-binding (CB)" evidence="13">
    <location>
        <begin position="7"/>
        <end position="99"/>
    </location>
</feature>
<dbReference type="GO" id="GO:0003677">
    <property type="term" value="F:DNA binding"/>
    <property type="evidence" value="ECO:0007669"/>
    <property type="project" value="UniProtKB-UniRule"/>
</dbReference>
<evidence type="ECO:0000313" key="14">
    <source>
        <dbReference type="EMBL" id="CCJ53947.1"/>
    </source>
</evidence>
<dbReference type="GO" id="GO:0006313">
    <property type="term" value="P:DNA transposition"/>
    <property type="evidence" value="ECO:0007669"/>
    <property type="project" value="UniProtKB-UniRule"/>
</dbReference>
<evidence type="ECO:0000256" key="3">
    <source>
        <dbReference type="ARBA" id="ARBA00015810"/>
    </source>
</evidence>
<accession>A0A0C6P706</accession>
<gene>
    <name evidence="11 14" type="primary">xerD</name>
    <name evidence="14" type="ORF">BN112_2030</name>
</gene>
<dbReference type="GO" id="GO:0007059">
    <property type="term" value="P:chromosome segregation"/>
    <property type="evidence" value="ECO:0007669"/>
    <property type="project" value="UniProtKB-UniRule"/>
</dbReference>
<evidence type="ECO:0000256" key="4">
    <source>
        <dbReference type="ARBA" id="ARBA00022490"/>
    </source>
</evidence>
<dbReference type="SUPFAM" id="SSF47823">
    <property type="entry name" value="lambda integrase-like, N-terminal domain"/>
    <property type="match status" value="1"/>
</dbReference>
<dbReference type="Pfam" id="PF02899">
    <property type="entry name" value="Phage_int_SAM_1"/>
    <property type="match status" value="1"/>
</dbReference>
<feature type="active site" description="O-(3'-phospho-DNA)-tyrosine intermediate" evidence="11">
    <location>
        <position position="291"/>
    </location>
</feature>
<dbReference type="InterPro" id="IPR013762">
    <property type="entry name" value="Integrase-like_cat_sf"/>
</dbReference>
<keyword evidence="5 11" id="KW-0132">Cell division</keyword>
<keyword evidence="8 11" id="KW-0238">DNA-binding</keyword>
<dbReference type="CDD" id="cd00798">
    <property type="entry name" value="INT_XerDC_C"/>
    <property type="match status" value="1"/>
</dbReference>
<evidence type="ECO:0000256" key="1">
    <source>
        <dbReference type="ARBA" id="ARBA00004496"/>
    </source>
</evidence>
<keyword evidence="9 11" id="KW-0233">DNA recombination</keyword>
<dbReference type="RefSeq" id="WP_003809554.1">
    <property type="nucleotide sequence ID" value="NC_019382.1"/>
</dbReference>
<keyword evidence="10 11" id="KW-0131">Cell cycle</keyword>
<dbReference type="HOGENOM" id="CLU_027562_9_0_4"/>
<evidence type="ECO:0000259" key="12">
    <source>
        <dbReference type="PROSITE" id="PS51898"/>
    </source>
</evidence>
<evidence type="ECO:0000256" key="8">
    <source>
        <dbReference type="ARBA" id="ARBA00023125"/>
    </source>
</evidence>
<dbReference type="InterPro" id="IPR044068">
    <property type="entry name" value="CB"/>
</dbReference>
<dbReference type="GO" id="GO:0005737">
    <property type="term" value="C:cytoplasm"/>
    <property type="evidence" value="ECO:0007669"/>
    <property type="project" value="UniProtKB-SubCell"/>
</dbReference>
<name>A0A0C6P706_BORBO</name>
<dbReference type="PANTHER" id="PTHR30349">
    <property type="entry name" value="PHAGE INTEGRASE-RELATED"/>
    <property type="match status" value="1"/>
</dbReference>
<dbReference type="NCBIfam" id="NF001399">
    <property type="entry name" value="PRK00283.1"/>
    <property type="match status" value="1"/>
</dbReference>
<dbReference type="Gene3D" id="1.10.443.10">
    <property type="entry name" value="Intergrase catalytic core"/>
    <property type="match status" value="1"/>
</dbReference>
<evidence type="ECO:0000256" key="2">
    <source>
        <dbReference type="ARBA" id="ARBA00010450"/>
    </source>
</evidence>
<evidence type="ECO:0000256" key="5">
    <source>
        <dbReference type="ARBA" id="ARBA00022618"/>
    </source>
</evidence>
<proteinExistence type="inferred from homology"/>
<comment type="subunit">
    <text evidence="11">Forms a cyclic heterotetrameric complex composed of two molecules of XerC and two molecules of XerD.</text>
</comment>
<dbReference type="HAMAP" id="MF_01808">
    <property type="entry name" value="Recomb_XerC_XerD"/>
    <property type="match status" value="1"/>
</dbReference>
<dbReference type="SUPFAM" id="SSF56349">
    <property type="entry name" value="DNA breaking-rejoining enzymes"/>
    <property type="match status" value="1"/>
</dbReference>
<dbReference type="Pfam" id="PF00589">
    <property type="entry name" value="Phage_integrase"/>
    <property type="match status" value="1"/>
</dbReference>
<feature type="active site" evidence="11">
    <location>
        <position position="282"/>
    </location>
</feature>
<comment type="function">
    <text evidence="11">Site-specific tyrosine recombinase, which acts by catalyzing the cutting and rejoining of the recombining DNA molecules. The XerC-XerD complex is essential to convert dimers of the bacterial chromosome into monomers to permit their segregation at cell division. It also contributes to the segregational stability of plasmids.</text>
</comment>
<evidence type="ECO:0000259" key="13">
    <source>
        <dbReference type="PROSITE" id="PS51900"/>
    </source>
</evidence>
<evidence type="ECO:0000256" key="9">
    <source>
        <dbReference type="ARBA" id="ARBA00023172"/>
    </source>
</evidence>
<feature type="domain" description="Tyr recombinase" evidence="12">
    <location>
        <begin position="120"/>
        <end position="304"/>
    </location>
</feature>
<keyword evidence="4 11" id="KW-0963">Cytoplasm</keyword>
<evidence type="ECO:0000256" key="11">
    <source>
        <dbReference type="HAMAP-Rule" id="MF_01807"/>
    </source>
</evidence>
<comment type="subcellular location">
    <subcellularLocation>
        <location evidence="1 11">Cytoplasm</location>
    </subcellularLocation>
</comment>
<dbReference type="InterPro" id="IPR023009">
    <property type="entry name" value="Tyrosine_recombinase_XerC/XerD"/>
</dbReference>
<dbReference type="EMBL" id="HE965806">
    <property type="protein sequence ID" value="CCJ53947.1"/>
    <property type="molecule type" value="Genomic_DNA"/>
</dbReference>
<feature type="active site" evidence="11">
    <location>
        <position position="185"/>
    </location>
</feature>
<dbReference type="PANTHER" id="PTHR30349:SF90">
    <property type="entry name" value="TYROSINE RECOMBINASE XERD"/>
    <property type="match status" value="1"/>
</dbReference>
<dbReference type="AlphaFoldDB" id="A0A0C6P706"/>
<dbReference type="Proteomes" id="UP000007564">
    <property type="component" value="Chromosome"/>
</dbReference>
<dbReference type="PROSITE" id="PS51898">
    <property type="entry name" value="TYR_RECOMBINASE"/>
    <property type="match status" value="1"/>
</dbReference>
<dbReference type="InterPro" id="IPR011932">
    <property type="entry name" value="Recomb_XerD"/>
</dbReference>
<dbReference type="GO" id="GO:0009037">
    <property type="term" value="F:tyrosine-based site-specific recombinase activity"/>
    <property type="evidence" value="ECO:0007669"/>
    <property type="project" value="UniProtKB-UniRule"/>
</dbReference>
<dbReference type="NCBIfam" id="TIGR02225">
    <property type="entry name" value="recomb_XerD"/>
    <property type="match status" value="1"/>
</dbReference>
<dbReference type="InterPro" id="IPR002104">
    <property type="entry name" value="Integrase_catalytic"/>
</dbReference>
<dbReference type="PROSITE" id="PS51900">
    <property type="entry name" value="CB"/>
    <property type="match status" value="1"/>
</dbReference>
<keyword evidence="7 11" id="KW-0229">DNA integration</keyword>
<dbReference type="InterPro" id="IPR010998">
    <property type="entry name" value="Integrase_recombinase_N"/>
</dbReference>
<feature type="active site" evidence="11">
    <location>
        <position position="256"/>
    </location>
</feature>
<evidence type="ECO:0000256" key="6">
    <source>
        <dbReference type="ARBA" id="ARBA00022829"/>
    </source>
</evidence>
<evidence type="ECO:0000313" key="15">
    <source>
        <dbReference type="Proteomes" id="UP000007564"/>
    </source>
</evidence>
<organism evidence="14 15">
    <name type="scientific">Bordetella bronchiseptica 253</name>
    <dbReference type="NCBI Taxonomy" id="568707"/>
    <lineage>
        <taxon>Bacteria</taxon>
        <taxon>Pseudomonadati</taxon>
        <taxon>Pseudomonadota</taxon>
        <taxon>Betaproteobacteria</taxon>
        <taxon>Burkholderiales</taxon>
        <taxon>Alcaligenaceae</taxon>
        <taxon>Bordetella</taxon>
    </lineage>
</organism>
<dbReference type="InterPro" id="IPR004107">
    <property type="entry name" value="Integrase_SAM-like_N"/>
</dbReference>
<keyword evidence="6 11" id="KW-0159">Chromosome partition</keyword>
<dbReference type="InterPro" id="IPR050090">
    <property type="entry name" value="Tyrosine_recombinase_XerCD"/>
</dbReference>
<protein>
    <recommendedName>
        <fullName evidence="3 11">Tyrosine recombinase XerD</fullName>
    </recommendedName>
</protein>
<sequence>MSSSAPLASQADLDAFIDAVWLEDGLAANTLAAYRRDLSAFAQWLENPACHPGLATGASLREAGKGDIEAWFAARHAESRATTANRRLAALRRFYAWALRERLTPSDPCLTLVTAKQPPRLPKTLSEAQVDALLQAPDLDTARGLRDRAMLETLYATGLRVSELVSVKALDVSLNEGVVRVVMGKGGKDRLVPLGAEAAHWIERYAGSARPELLGARVADALFVTARAEPMSRQAFWQLVKKYALAADIRAPLSPHVLRHAFATHLLNHGADLRVVQMLLGHADISTTQIYTHVARERLKALHAAHHPRA</sequence>
<dbReference type="GeneID" id="56479891"/>
<dbReference type="Gene3D" id="1.10.150.130">
    <property type="match status" value="1"/>
</dbReference>
<evidence type="ECO:0000256" key="7">
    <source>
        <dbReference type="ARBA" id="ARBA00022908"/>
    </source>
</evidence>
<dbReference type="GO" id="GO:0051301">
    <property type="term" value="P:cell division"/>
    <property type="evidence" value="ECO:0007669"/>
    <property type="project" value="UniProtKB-KW"/>
</dbReference>
<feature type="active site" evidence="11">
    <location>
        <position position="160"/>
    </location>
</feature>
<dbReference type="OrthoDB" id="9801717at2"/>
<reference evidence="14 15" key="1">
    <citation type="journal article" date="2012" name="BMC Genomics">
        <title>Comparative genomics of the classical Bordetella subspecies: the evolution and exchange of virulence-associated diversity amongst closely related pathogens.</title>
        <authorList>
            <person name="Park J."/>
            <person name="Zhang Y."/>
            <person name="Buboltz A.M."/>
            <person name="Zhang X."/>
            <person name="Schuster S.C."/>
            <person name="Ahuja U."/>
            <person name="Liu M."/>
            <person name="Miller J.F."/>
            <person name="Sebaihia M."/>
            <person name="Bentley S.D."/>
            <person name="Parkhill J."/>
            <person name="Harvill E.T."/>
        </authorList>
    </citation>
    <scope>NUCLEOTIDE SEQUENCE [LARGE SCALE GENOMIC DNA]</scope>
    <source>
        <strain evidence="14 15">253</strain>
    </source>
</reference>
<evidence type="ECO:0000256" key="10">
    <source>
        <dbReference type="ARBA" id="ARBA00023306"/>
    </source>
</evidence>
<comment type="similarity">
    <text evidence="2 11">Belongs to the 'phage' integrase family. XerD subfamily.</text>
</comment>
<feature type="active site" evidence="11">
    <location>
        <position position="259"/>
    </location>
</feature>
<dbReference type="HAMAP" id="MF_01807">
    <property type="entry name" value="Recomb_XerD"/>
    <property type="match status" value="1"/>
</dbReference>